<dbReference type="Proteomes" id="UP000616769">
    <property type="component" value="Unassembled WGS sequence"/>
</dbReference>
<evidence type="ECO:0000313" key="4">
    <source>
        <dbReference type="Proteomes" id="UP000616769"/>
    </source>
</evidence>
<feature type="non-terminal residue" evidence="3">
    <location>
        <position position="1"/>
    </location>
</feature>
<feature type="region of interest" description="Disordered" evidence="1">
    <location>
        <begin position="146"/>
        <end position="210"/>
    </location>
</feature>
<gene>
    <name evidence="3" type="ORF">QR98_0013110</name>
</gene>
<accession>A0A131ZX80</accession>
<protein>
    <submittedName>
        <fullName evidence="3">Uncharacterized protein</fullName>
    </submittedName>
</protein>
<keyword evidence="2" id="KW-0732">Signal</keyword>
<feature type="signal peptide" evidence="2">
    <location>
        <begin position="1"/>
        <end position="24"/>
    </location>
</feature>
<dbReference type="AlphaFoldDB" id="A0A131ZX80"/>
<reference evidence="3 4" key="1">
    <citation type="journal article" date="2015" name="Parasit. Vectors">
        <title>Draft genome of the scabies mite.</title>
        <authorList>
            <person name="Rider S.D.Jr."/>
            <person name="Morgan M.S."/>
            <person name="Arlian L.G."/>
        </authorList>
    </citation>
    <scope>NUCLEOTIDE SEQUENCE [LARGE SCALE GENOMIC DNA]</scope>
    <source>
        <strain evidence="3">Arlian Lab</strain>
    </source>
</reference>
<evidence type="ECO:0000256" key="2">
    <source>
        <dbReference type="SAM" id="SignalP"/>
    </source>
</evidence>
<sequence>MMLFGKQIGRVLILIAVLEAAVLADFDSSRDEDKWWDTELSRNERQIDKESQIVQLDSLIDQDEDQTLAEYIDDKARPEFVRIPFEKKPVLIENNEPTVFGARIPVVKQEERSQNNIGQITLDRNVDTSLRPKAGILLVAVNEAQPDKQKDFPSVPESIQKPAGQQVISTPIHGPASSSETFSLPASPFSDSFPALKPQSLNNVPTPQTQRISVQAAPLPVPRTETVSIQAPAPRPQTTSIQAPGPLPALKPQAVSIQAPASLPLQVPGPQSISIPSSAPRPQAASVQTSFVPESEFKIEQQKDIADLKIDEESEIGSFVAPQAVSIPAPAPLPAPRPQTVSIPAPAPLPALRAQTVSFPAPAPLPALRPQAVSIQAPAPLPAPRPQAVSIQAPAPLPALRPQAVSIPAPAPL</sequence>
<dbReference type="OrthoDB" id="10571503at2759"/>
<feature type="chain" id="PRO_5010928694" evidence="2">
    <location>
        <begin position="25"/>
        <end position="413"/>
    </location>
</feature>
<comment type="caution">
    <text evidence="3">The sequence shown here is derived from an EMBL/GenBank/DDBJ whole genome shotgun (WGS) entry which is preliminary data.</text>
</comment>
<dbReference type="EMBL" id="JXLN01003234">
    <property type="protein sequence ID" value="KPM02885.1"/>
    <property type="molecule type" value="Genomic_DNA"/>
</dbReference>
<proteinExistence type="predicted"/>
<evidence type="ECO:0000313" key="3">
    <source>
        <dbReference type="EMBL" id="KPM02885.1"/>
    </source>
</evidence>
<feature type="compositionally biased region" description="Polar residues" evidence="1">
    <location>
        <begin position="199"/>
        <end position="210"/>
    </location>
</feature>
<dbReference type="VEuPathDB" id="VectorBase:SSCA009179"/>
<evidence type="ECO:0000256" key="1">
    <source>
        <dbReference type="SAM" id="MobiDB-lite"/>
    </source>
</evidence>
<feature type="region of interest" description="Disordered" evidence="1">
    <location>
        <begin position="269"/>
        <end position="292"/>
    </location>
</feature>
<organism evidence="3 4">
    <name type="scientific">Sarcoptes scabiei</name>
    <name type="common">Itch mite</name>
    <name type="synonym">Acarus scabiei</name>
    <dbReference type="NCBI Taxonomy" id="52283"/>
    <lineage>
        <taxon>Eukaryota</taxon>
        <taxon>Metazoa</taxon>
        <taxon>Ecdysozoa</taxon>
        <taxon>Arthropoda</taxon>
        <taxon>Chelicerata</taxon>
        <taxon>Arachnida</taxon>
        <taxon>Acari</taxon>
        <taxon>Acariformes</taxon>
        <taxon>Sarcoptiformes</taxon>
        <taxon>Astigmata</taxon>
        <taxon>Psoroptidia</taxon>
        <taxon>Sarcoptoidea</taxon>
        <taxon>Sarcoptidae</taxon>
        <taxon>Sarcoptinae</taxon>
        <taxon>Sarcoptes</taxon>
    </lineage>
</organism>
<name>A0A131ZX80_SARSC</name>